<dbReference type="EMBL" id="LN483075">
    <property type="protein sequence ID" value="CEA04135.1"/>
    <property type="molecule type" value="Genomic_DNA"/>
</dbReference>
<dbReference type="PANTHER" id="PTHR41771">
    <property type="entry name" value="MEMBRANE PROTEIN-RELATED"/>
    <property type="match status" value="1"/>
</dbReference>
<dbReference type="AlphaFoldDB" id="A0A078MCZ0"/>
<evidence type="ECO:0000256" key="1">
    <source>
        <dbReference type="SAM" id="Phobius"/>
    </source>
</evidence>
<feature type="transmembrane region" description="Helical" evidence="1">
    <location>
        <begin position="133"/>
        <end position="153"/>
    </location>
</feature>
<feature type="transmembrane region" description="Helical" evidence="1">
    <location>
        <begin position="323"/>
        <end position="346"/>
    </location>
</feature>
<feature type="transmembrane region" description="Helical" evidence="1">
    <location>
        <begin position="159"/>
        <end position="180"/>
    </location>
</feature>
<keyword evidence="1" id="KW-0812">Transmembrane</keyword>
<gene>
    <name evidence="2" type="ORF">BN1050_01839</name>
</gene>
<keyword evidence="1" id="KW-0472">Membrane</keyword>
<dbReference type="HOGENOM" id="CLU_028166_1_1_9"/>
<evidence type="ECO:0000313" key="2">
    <source>
        <dbReference type="EMBL" id="CEA04135.1"/>
    </source>
</evidence>
<dbReference type="PANTHER" id="PTHR41771:SF1">
    <property type="entry name" value="MEMBRANE PROTEIN"/>
    <property type="match status" value="1"/>
</dbReference>
<keyword evidence="1" id="KW-1133">Transmembrane helix</keyword>
<feature type="transmembrane region" description="Helical" evidence="1">
    <location>
        <begin position="231"/>
        <end position="258"/>
    </location>
</feature>
<feature type="transmembrane region" description="Helical" evidence="1">
    <location>
        <begin position="279"/>
        <end position="303"/>
    </location>
</feature>
<accession>A0A078MCZ0</accession>
<sequence>MPLFLFEVKQMKKWLVALTVMLCALSIYAVYHNHAWYDDTIVKVTATQVVETMALEQDKQYVQQLTAVDQAGKSYTLYNTYSDSRAFDQNYTRGDELFIADDHILGVKRDKYIVMAAWLFIAMLVVVGRKQGVYSLMSFGVNVVILVAAITVYVRYEHISLLFVSAIAVVLFAVISIVMVNGRSQKATAALIATLLGTGIAFSVAALAMFVTKQEGLHYEEMQFLTRPYHTVFLVGLLIGSLGAVMDVAITMTSALFSMQHTATLDEIKQSGREIGKDIMGTITNILFFAYVSGSIPMLLLYFKNGLPFGYTLSMNLSLEIARALAGGIGVVSTIPISLYISLWLMQRKQVQ</sequence>
<proteinExistence type="predicted"/>
<dbReference type="InterPro" id="IPR012507">
    <property type="entry name" value="YibE_F"/>
</dbReference>
<reference evidence="2" key="1">
    <citation type="submission" date="2014-07" db="EMBL/GenBank/DDBJ databases">
        <authorList>
            <person name="Urmite Genomes Urmite Genomes"/>
        </authorList>
    </citation>
    <scope>NUCLEOTIDE SEQUENCE</scope>
    <source>
        <strain evidence="2">13S34_air</strain>
    </source>
</reference>
<organism evidence="2">
    <name type="scientific">Metalysinibacillus saudimassiliensis</name>
    <dbReference type="NCBI Taxonomy" id="1461583"/>
    <lineage>
        <taxon>Bacteria</taxon>
        <taxon>Bacillati</taxon>
        <taxon>Bacillota</taxon>
        <taxon>Bacilli</taxon>
        <taxon>Bacillales</taxon>
        <taxon>Caryophanaceae</taxon>
        <taxon>Metalysinibacillus</taxon>
    </lineage>
</organism>
<name>A0A078MCZ0_9BACL</name>
<dbReference type="Pfam" id="PF07907">
    <property type="entry name" value="YibE_F"/>
    <property type="match status" value="1"/>
</dbReference>
<feature type="transmembrane region" description="Helical" evidence="1">
    <location>
        <begin position="187"/>
        <end position="211"/>
    </location>
</feature>
<protein>
    <submittedName>
        <fullName evidence="2">YibE/F-like protein</fullName>
    </submittedName>
</protein>
<dbReference type="PATRIC" id="fig|1461583.4.peg.1763"/>